<evidence type="ECO:0000256" key="3">
    <source>
        <dbReference type="ARBA" id="ARBA00015944"/>
    </source>
</evidence>
<dbReference type="GO" id="GO:0016020">
    <property type="term" value="C:membrane"/>
    <property type="evidence" value="ECO:0007669"/>
    <property type="project" value="UniProtKB-SubCell"/>
</dbReference>
<evidence type="ECO:0000256" key="8">
    <source>
        <dbReference type="RuleBase" id="RU003375"/>
    </source>
</evidence>
<dbReference type="GO" id="GO:0005739">
    <property type="term" value="C:mitochondrion"/>
    <property type="evidence" value="ECO:0007669"/>
    <property type="project" value="TreeGrafter"/>
</dbReference>
<dbReference type="RefSeq" id="YP_003875569.1">
    <property type="nucleotide sequence ID" value="NC_014491.1"/>
</dbReference>
<dbReference type="InterPro" id="IPR035973">
    <property type="entry name" value="Cyt_c_oxidase_su3-like_sf"/>
</dbReference>
<keyword evidence="5" id="KW-1278">Translocase</keyword>
<proteinExistence type="inferred from homology"/>
<feature type="transmembrane region" description="Helical" evidence="9">
    <location>
        <begin position="16"/>
        <end position="36"/>
    </location>
</feature>
<dbReference type="Gene3D" id="1.10.287.70">
    <property type="match status" value="1"/>
</dbReference>
<dbReference type="InterPro" id="IPR013833">
    <property type="entry name" value="Cyt_c_oxidase_su3_a-hlx"/>
</dbReference>
<evidence type="ECO:0000256" key="1">
    <source>
        <dbReference type="ARBA" id="ARBA00004141"/>
    </source>
</evidence>
<feature type="transmembrane region" description="Helical" evidence="9">
    <location>
        <begin position="164"/>
        <end position="183"/>
    </location>
</feature>
<dbReference type="GO" id="GO:0006123">
    <property type="term" value="P:mitochondrial electron transport, cytochrome c to oxygen"/>
    <property type="evidence" value="ECO:0007669"/>
    <property type="project" value="TreeGrafter"/>
</dbReference>
<evidence type="ECO:0000256" key="2">
    <source>
        <dbReference type="ARBA" id="ARBA00010581"/>
    </source>
</evidence>
<keyword evidence="6 9" id="KW-1133">Transmembrane helix</keyword>
<reference evidence="11" key="1">
    <citation type="journal article" date="2010" name="Mitochondrial DNA">
        <title>Mitochondrial genomics in Orthoptera using MOSAS.</title>
        <authorList>
            <person name="Sheffield N.C."/>
            <person name="Hiatt K.D."/>
            <person name="Valentine M.C."/>
            <person name="Song H."/>
            <person name="Whiting M.F."/>
        </authorList>
    </citation>
    <scope>NUCLEOTIDE SEQUENCE</scope>
</reference>
<keyword evidence="8 11" id="KW-0496">Mitochondrion</keyword>
<evidence type="ECO:0000256" key="5">
    <source>
        <dbReference type="ARBA" id="ARBA00022967"/>
    </source>
</evidence>
<name>E0YCJ2_9ORTH</name>
<organism evidence="11">
    <name type="scientific">Physemacris variolosa</name>
    <dbReference type="NCBI Taxonomy" id="62778"/>
    <lineage>
        <taxon>Eukaryota</taxon>
        <taxon>Metazoa</taxon>
        <taxon>Ecdysozoa</taxon>
        <taxon>Arthropoda</taxon>
        <taxon>Hexapoda</taxon>
        <taxon>Insecta</taxon>
        <taxon>Pterygota</taxon>
        <taxon>Neoptera</taxon>
        <taxon>Polyneoptera</taxon>
        <taxon>Orthoptera</taxon>
        <taxon>Caelifera</taxon>
        <taxon>Acrididea</taxon>
        <taxon>Acridomorpha</taxon>
        <taxon>Pneumoroidea</taxon>
        <taxon>Pneumoridae</taxon>
        <taxon>Physemacris</taxon>
    </lineage>
</organism>
<dbReference type="GeneID" id="9725926"/>
<feature type="transmembrane region" description="Helical" evidence="9">
    <location>
        <begin position="241"/>
        <end position="261"/>
    </location>
</feature>
<keyword evidence="7 9" id="KW-0472">Membrane</keyword>
<evidence type="ECO:0000256" key="4">
    <source>
        <dbReference type="ARBA" id="ARBA00022692"/>
    </source>
</evidence>
<accession>E0YCJ2</accession>
<evidence type="ECO:0000259" key="10">
    <source>
        <dbReference type="PROSITE" id="PS50253"/>
    </source>
</evidence>
<keyword evidence="4 8" id="KW-0812">Transmembrane</keyword>
<feature type="transmembrane region" description="Helical" evidence="9">
    <location>
        <begin position="198"/>
        <end position="220"/>
    </location>
</feature>
<dbReference type="CDD" id="cd01665">
    <property type="entry name" value="Cyt_c_Oxidase_III"/>
    <property type="match status" value="1"/>
</dbReference>
<dbReference type="CTD" id="4514"/>
<dbReference type="PANTHER" id="PTHR11403">
    <property type="entry name" value="CYTOCHROME C OXIDASE SUBUNIT III"/>
    <property type="match status" value="1"/>
</dbReference>
<dbReference type="EMBL" id="GU945504">
    <property type="protein sequence ID" value="ADD97027.1"/>
    <property type="molecule type" value="Genomic_DNA"/>
</dbReference>
<comment type="function">
    <text evidence="8">Component of the cytochrome c oxidase, the last enzyme in the mitochondrial electron transport chain which drives oxidative phosphorylation. The respiratory chain contains 3 multisubunit complexes succinate dehydrogenase (complex II, CII), ubiquinol-cytochrome c oxidoreductase (cytochrome b-c1 complex, complex III, CIII) and cytochrome c oxidase (complex IV, CIV), that cooperate to transfer electrons derived from NADH and succinate to molecular oxygen, creating an electrochemical gradient over the inner membrane that drives transmembrane transport and the ATP synthase. Cytochrome c oxidase is the component of the respiratory chain that catalyzes the reduction of oxygen to water. Electrons originating from reduced cytochrome c in the intermembrane space (IMS) are transferred via the dinuclear copper A center (CU(A)) of subunit 2 and heme A of subunit 1 to the active site in subunit 1, a binuclear center (BNC) formed by heme A3 and copper B (CU(B)). The BNC reduces molecular oxygen to 2 water molecules using 4 electrons from cytochrome c in the IMS and 4 protons from the mitochondrial matrix.</text>
</comment>
<feature type="transmembrane region" description="Helical" evidence="9">
    <location>
        <begin position="128"/>
        <end position="152"/>
    </location>
</feature>
<dbReference type="InterPro" id="IPR024791">
    <property type="entry name" value="Cyt_c/ubiquinol_Oxase_su3"/>
</dbReference>
<sequence length="262" mass="30336">MLTKSNHPFHMVDMSPWPIISATGMMILTFGLTKWFNKTDTTLLMLGTSIMILTMIQWWRDVIRESTFQGLHTSLVSKGLRWGMILFIVSEIMFFASFFWSFFNSSLAPTIELGMNWPPVGIQPFSPIQIPLLNTLILLSSGITVTWAHYSLMNSNHSQTTQSLVITVIMGLYFTTLQAYEYWEAPFTISDNMYGSSFFITTGFHGIHVMIGTMFLVTCLTRHINKQLSTNHHFGFEAATWYWHFVDVIWLFLYISVYWWGK</sequence>
<dbReference type="FunFam" id="1.20.120.80:FF:000002">
    <property type="entry name" value="Cytochrome c oxidase subunit 3"/>
    <property type="match status" value="1"/>
</dbReference>
<evidence type="ECO:0000256" key="9">
    <source>
        <dbReference type="SAM" id="Phobius"/>
    </source>
</evidence>
<geneLocation type="mitochondrion" evidence="11"/>
<evidence type="ECO:0000313" key="11">
    <source>
        <dbReference type="EMBL" id="ADD97027.1"/>
    </source>
</evidence>
<comment type="similarity">
    <text evidence="2 8">Belongs to the cytochrome c oxidase subunit 3 family.</text>
</comment>
<dbReference type="PANTHER" id="PTHR11403:SF7">
    <property type="entry name" value="CYTOCHROME C OXIDASE SUBUNIT 3"/>
    <property type="match status" value="1"/>
</dbReference>
<evidence type="ECO:0000256" key="6">
    <source>
        <dbReference type="ARBA" id="ARBA00022989"/>
    </source>
</evidence>
<protein>
    <recommendedName>
        <fullName evidence="3 8">Cytochrome c oxidase subunit 3</fullName>
    </recommendedName>
</protein>
<evidence type="ECO:0000256" key="7">
    <source>
        <dbReference type="ARBA" id="ARBA00023136"/>
    </source>
</evidence>
<gene>
    <name evidence="11" type="primary">COX3</name>
</gene>
<dbReference type="SUPFAM" id="SSF81452">
    <property type="entry name" value="Cytochrome c oxidase subunit III-like"/>
    <property type="match status" value="1"/>
</dbReference>
<dbReference type="InterPro" id="IPR000298">
    <property type="entry name" value="Cyt_c_oxidase-like_su3"/>
</dbReference>
<dbReference type="PROSITE" id="PS50253">
    <property type="entry name" value="COX3"/>
    <property type="match status" value="1"/>
</dbReference>
<feature type="domain" description="Heme-copper oxidase subunit III family profile" evidence="10">
    <location>
        <begin position="5"/>
        <end position="262"/>
    </location>
</feature>
<dbReference type="Pfam" id="PF00510">
    <property type="entry name" value="COX3"/>
    <property type="match status" value="1"/>
</dbReference>
<dbReference type="GO" id="GO:0004129">
    <property type="term" value="F:cytochrome-c oxidase activity"/>
    <property type="evidence" value="ECO:0007669"/>
    <property type="project" value="InterPro"/>
</dbReference>
<feature type="transmembrane region" description="Helical" evidence="9">
    <location>
        <begin position="80"/>
        <end position="103"/>
    </location>
</feature>
<dbReference type="InterPro" id="IPR033945">
    <property type="entry name" value="Cyt_c_oxase_su3_dom"/>
</dbReference>
<dbReference type="AlphaFoldDB" id="E0YCJ2"/>
<comment type="subcellular location">
    <subcellularLocation>
        <location evidence="1">Membrane</location>
        <topology evidence="1">Multi-pass membrane protein</topology>
    </subcellularLocation>
</comment>
<dbReference type="Gene3D" id="1.20.120.80">
    <property type="entry name" value="Cytochrome c oxidase, subunit III, four-helix bundle"/>
    <property type="match status" value="1"/>
</dbReference>